<dbReference type="InterPro" id="IPR001753">
    <property type="entry name" value="Enoyl-CoA_hydra/iso"/>
</dbReference>
<keyword evidence="1" id="KW-1133">Transmembrane helix</keyword>
<dbReference type="Gene3D" id="3.90.226.10">
    <property type="entry name" value="2-enoyl-CoA Hydratase, Chain A, domain 1"/>
    <property type="match status" value="1"/>
</dbReference>
<dbReference type="InterPro" id="IPR029045">
    <property type="entry name" value="ClpP/crotonase-like_dom_sf"/>
</dbReference>
<evidence type="ECO:0000256" key="1">
    <source>
        <dbReference type="SAM" id="Phobius"/>
    </source>
</evidence>
<dbReference type="InterPro" id="IPR014748">
    <property type="entry name" value="Enoyl-CoA_hydra_C"/>
</dbReference>
<dbReference type="SUPFAM" id="SSF52096">
    <property type="entry name" value="ClpP/crotonase"/>
    <property type="match status" value="1"/>
</dbReference>
<keyword evidence="1" id="KW-0472">Membrane</keyword>
<organism evidence="2">
    <name type="scientific">freshwater metagenome</name>
    <dbReference type="NCBI Taxonomy" id="449393"/>
    <lineage>
        <taxon>unclassified sequences</taxon>
        <taxon>metagenomes</taxon>
        <taxon>ecological metagenomes</taxon>
    </lineage>
</organism>
<accession>A0A6J7CLP3</accession>
<keyword evidence="1" id="KW-0812">Transmembrane</keyword>
<dbReference type="PANTHER" id="PTHR43459">
    <property type="entry name" value="ENOYL-COA HYDRATASE"/>
    <property type="match status" value="1"/>
</dbReference>
<reference evidence="2" key="1">
    <citation type="submission" date="2020-05" db="EMBL/GenBank/DDBJ databases">
        <authorList>
            <person name="Chiriac C."/>
            <person name="Salcher M."/>
            <person name="Ghai R."/>
            <person name="Kavagutti S V."/>
        </authorList>
    </citation>
    <scope>NUCLEOTIDE SEQUENCE</scope>
</reference>
<feature type="transmembrane region" description="Helical" evidence="1">
    <location>
        <begin position="97"/>
        <end position="120"/>
    </location>
</feature>
<dbReference type="EMBL" id="CAFBLS010000006">
    <property type="protein sequence ID" value="CAB4858776.1"/>
    <property type="molecule type" value="Genomic_DNA"/>
</dbReference>
<dbReference type="CDD" id="cd06558">
    <property type="entry name" value="crotonase-like"/>
    <property type="match status" value="1"/>
</dbReference>
<evidence type="ECO:0000313" key="2">
    <source>
        <dbReference type="EMBL" id="CAB4858776.1"/>
    </source>
</evidence>
<proteinExistence type="predicted"/>
<sequence length="257" mass="26325">MSTTHDGVNIEVSAGVLRLALSRPDRMNAVNAGTLASMTEAVEAAAGDPEARVIVITGEGRAFCSGADLADEEGPTVRTLDEANRLVLALRRSPRPVLAAVNGAAAGVGCSLALAADIVVARESAYFLLAFARIGLMPDGGATALVTASIGRARAARMAMLAERITAPMALEWGLISAVAGDSDFDSTVSGMVDQLVAGPPLGFARTKLALDEAALTNLESVMAVERAGQAFLLESADFAEGVAAFGEKRPATFTGH</sequence>
<dbReference type="AlphaFoldDB" id="A0A6J7CLP3"/>
<dbReference type="PANTHER" id="PTHR43459:SF1">
    <property type="entry name" value="EG:BACN32G11.4 PROTEIN"/>
    <property type="match status" value="1"/>
</dbReference>
<dbReference type="Pfam" id="PF00378">
    <property type="entry name" value="ECH_1"/>
    <property type="match status" value="1"/>
</dbReference>
<name>A0A6J7CLP3_9ZZZZ</name>
<gene>
    <name evidence="2" type="ORF">UFOPK3402_00095</name>
</gene>
<protein>
    <submittedName>
        <fullName evidence="2">Unannotated protein</fullName>
    </submittedName>
</protein>
<dbReference type="Gene3D" id="1.10.12.10">
    <property type="entry name" value="Lyase 2-enoyl-coa Hydratase, Chain A, domain 2"/>
    <property type="match status" value="1"/>
</dbReference>
<feature type="transmembrane region" description="Helical" evidence="1">
    <location>
        <begin position="126"/>
        <end position="150"/>
    </location>
</feature>